<sequence>MSDYYEEDEGIHFEPYDDELIKDYLIPKLSGEGCYDFIVHKNVYDMEPWLLDHNMDPFFPKNEWYYFVTRVQVSEKKIGYGKNAKRKIAGDNNDGIERGNWKANATTNIEDRKTGKIIGRKQTLTYTRSDDSPKRQKREEGSYVIVPGSESSWIMTEYMLPEGENFQELVLCKIKIINKSKKNHDEASTSTSTSTYHHHESVLASSSSSEACSSGTLIAAGEGNALLGHGSSVPTGSEEERGWIQYFDLPVDEGLSGLTAAGEGNAPLQINEHVSALDTSSEKQPINETHREESENLGPKSTQEFLKELEESLLGVNEPGSRVEEDKEELLIYNKEELEDLFNQFAALCPTKTSHTC</sequence>
<dbReference type="GO" id="GO:0006355">
    <property type="term" value="P:regulation of DNA-templated transcription"/>
    <property type="evidence" value="ECO:0007669"/>
    <property type="project" value="InterPro"/>
</dbReference>
<organism evidence="7 8">
    <name type="scientific">Arabis alpina</name>
    <name type="common">Alpine rock-cress</name>
    <dbReference type="NCBI Taxonomy" id="50452"/>
    <lineage>
        <taxon>Eukaryota</taxon>
        <taxon>Viridiplantae</taxon>
        <taxon>Streptophyta</taxon>
        <taxon>Embryophyta</taxon>
        <taxon>Tracheophyta</taxon>
        <taxon>Spermatophyta</taxon>
        <taxon>Magnoliopsida</taxon>
        <taxon>eudicotyledons</taxon>
        <taxon>Gunneridae</taxon>
        <taxon>Pentapetalae</taxon>
        <taxon>rosids</taxon>
        <taxon>malvids</taxon>
        <taxon>Brassicales</taxon>
        <taxon>Brassicaceae</taxon>
        <taxon>Arabideae</taxon>
        <taxon>Arabis</taxon>
    </lineage>
</organism>
<dbReference type="PANTHER" id="PTHR31719:SF179">
    <property type="entry name" value="OS08G0148400 PROTEIN"/>
    <property type="match status" value="1"/>
</dbReference>
<keyword evidence="2" id="KW-0238">DNA-binding</keyword>
<dbReference type="PROSITE" id="PS51005">
    <property type="entry name" value="NAC"/>
    <property type="match status" value="1"/>
</dbReference>
<evidence type="ECO:0000256" key="1">
    <source>
        <dbReference type="ARBA" id="ARBA00023015"/>
    </source>
</evidence>
<gene>
    <name evidence="7" type="ordered locus">AALP_Aa8g380600</name>
</gene>
<accession>A0A087GC20</accession>
<feature type="domain" description="NAC" evidence="6">
    <location>
        <begin position="7"/>
        <end position="177"/>
    </location>
</feature>
<evidence type="ECO:0000256" key="4">
    <source>
        <dbReference type="ARBA" id="ARBA00023242"/>
    </source>
</evidence>
<feature type="region of interest" description="Disordered" evidence="5">
    <location>
        <begin position="277"/>
        <end position="301"/>
    </location>
</feature>
<dbReference type="InterPro" id="IPR003441">
    <property type="entry name" value="NAC-dom"/>
</dbReference>
<dbReference type="InterPro" id="IPR036093">
    <property type="entry name" value="NAC_dom_sf"/>
</dbReference>
<dbReference type="GO" id="GO:0003677">
    <property type="term" value="F:DNA binding"/>
    <property type="evidence" value="ECO:0007669"/>
    <property type="project" value="UniProtKB-KW"/>
</dbReference>
<feature type="region of interest" description="Disordered" evidence="5">
    <location>
        <begin position="182"/>
        <end position="208"/>
    </location>
</feature>
<name>A0A087GC20_ARAAL</name>
<evidence type="ECO:0000259" key="6">
    <source>
        <dbReference type="PROSITE" id="PS51005"/>
    </source>
</evidence>
<dbReference type="PANTHER" id="PTHR31719">
    <property type="entry name" value="NAC TRANSCRIPTION FACTOR 56"/>
    <property type="match status" value="1"/>
</dbReference>
<dbReference type="Proteomes" id="UP000029120">
    <property type="component" value="Chromosome 8"/>
</dbReference>
<dbReference type="AlphaFoldDB" id="A0A087GC20"/>
<dbReference type="SUPFAM" id="SSF101941">
    <property type="entry name" value="NAC domain"/>
    <property type="match status" value="1"/>
</dbReference>
<keyword evidence="3" id="KW-0804">Transcription</keyword>
<dbReference type="EMBL" id="CM002876">
    <property type="protein sequence ID" value="KFK27422.1"/>
    <property type="molecule type" value="Genomic_DNA"/>
</dbReference>
<dbReference type="Gene3D" id="2.170.150.80">
    <property type="entry name" value="NAC domain"/>
    <property type="match status" value="1"/>
</dbReference>
<reference evidence="8" key="1">
    <citation type="journal article" date="2015" name="Nat. Plants">
        <title>Genome expansion of Arabis alpina linked with retrotransposition and reduced symmetric DNA methylation.</title>
        <authorList>
            <person name="Willing E.M."/>
            <person name="Rawat V."/>
            <person name="Mandakova T."/>
            <person name="Maumus F."/>
            <person name="James G.V."/>
            <person name="Nordstroem K.J."/>
            <person name="Becker C."/>
            <person name="Warthmann N."/>
            <person name="Chica C."/>
            <person name="Szarzynska B."/>
            <person name="Zytnicki M."/>
            <person name="Albani M.C."/>
            <person name="Kiefer C."/>
            <person name="Bergonzi S."/>
            <person name="Castaings L."/>
            <person name="Mateos J.L."/>
            <person name="Berns M.C."/>
            <person name="Bujdoso N."/>
            <person name="Piofczyk T."/>
            <person name="de Lorenzo L."/>
            <person name="Barrero-Sicilia C."/>
            <person name="Mateos I."/>
            <person name="Piednoel M."/>
            <person name="Hagmann J."/>
            <person name="Chen-Min-Tao R."/>
            <person name="Iglesias-Fernandez R."/>
            <person name="Schuster S.C."/>
            <person name="Alonso-Blanco C."/>
            <person name="Roudier F."/>
            <person name="Carbonero P."/>
            <person name="Paz-Ares J."/>
            <person name="Davis S.J."/>
            <person name="Pecinka A."/>
            <person name="Quesneville H."/>
            <person name="Colot V."/>
            <person name="Lysak M.A."/>
            <person name="Weigel D."/>
            <person name="Coupland G."/>
            <person name="Schneeberger K."/>
        </authorList>
    </citation>
    <scope>NUCLEOTIDE SEQUENCE [LARGE SCALE GENOMIC DNA]</scope>
    <source>
        <strain evidence="8">cv. Pajares</strain>
    </source>
</reference>
<feature type="compositionally biased region" description="Polar residues" evidence="5">
    <location>
        <begin position="277"/>
        <end position="287"/>
    </location>
</feature>
<evidence type="ECO:0000256" key="3">
    <source>
        <dbReference type="ARBA" id="ARBA00023163"/>
    </source>
</evidence>
<evidence type="ECO:0000313" key="8">
    <source>
        <dbReference type="Proteomes" id="UP000029120"/>
    </source>
</evidence>
<protein>
    <recommendedName>
        <fullName evidence="6">NAC domain-containing protein</fullName>
    </recommendedName>
</protein>
<evidence type="ECO:0000256" key="5">
    <source>
        <dbReference type="SAM" id="MobiDB-lite"/>
    </source>
</evidence>
<dbReference type="Pfam" id="PF02365">
    <property type="entry name" value="NAM"/>
    <property type="match status" value="1"/>
</dbReference>
<keyword evidence="4" id="KW-0539">Nucleus</keyword>
<evidence type="ECO:0000313" key="7">
    <source>
        <dbReference type="EMBL" id="KFK27422.1"/>
    </source>
</evidence>
<dbReference type="OrthoDB" id="1113788at2759"/>
<dbReference type="Gramene" id="KFK27422">
    <property type="protein sequence ID" value="KFK27422"/>
    <property type="gene ID" value="AALP_AA8G380600"/>
</dbReference>
<proteinExistence type="predicted"/>
<keyword evidence="1" id="KW-0805">Transcription regulation</keyword>
<keyword evidence="8" id="KW-1185">Reference proteome</keyword>
<evidence type="ECO:0000256" key="2">
    <source>
        <dbReference type="ARBA" id="ARBA00023125"/>
    </source>
</evidence>